<dbReference type="RefSeq" id="XP_051444564.1">
    <property type="nucleotide sequence ID" value="XM_051589107.1"/>
</dbReference>
<keyword evidence="1" id="KW-0732">Signal</keyword>
<feature type="chain" id="PRO_5042110287" evidence="1">
    <location>
        <begin position="18"/>
        <end position="198"/>
    </location>
</feature>
<proteinExistence type="predicted"/>
<comment type="caution">
    <text evidence="2">The sequence shown here is derived from an EMBL/GenBank/DDBJ whole genome shotgun (WGS) entry which is preliminary data.</text>
</comment>
<evidence type="ECO:0000313" key="3">
    <source>
        <dbReference type="Proteomes" id="UP001206595"/>
    </source>
</evidence>
<dbReference type="Proteomes" id="UP001206595">
    <property type="component" value="Unassembled WGS sequence"/>
</dbReference>
<feature type="signal peptide" evidence="1">
    <location>
        <begin position="1"/>
        <end position="17"/>
    </location>
</feature>
<accession>A0AAD5EAY8</accession>
<reference evidence="2" key="1">
    <citation type="submission" date="2021-06" db="EMBL/GenBank/DDBJ databases">
        <authorList>
            <consortium name="DOE Joint Genome Institute"/>
            <person name="Mondo S.J."/>
            <person name="Amses K.R."/>
            <person name="Simmons D.R."/>
            <person name="Longcore J.E."/>
            <person name="Seto K."/>
            <person name="Alves G.H."/>
            <person name="Bonds A.E."/>
            <person name="Quandt C.A."/>
            <person name="Davis W.J."/>
            <person name="Chang Y."/>
            <person name="Letcher P.M."/>
            <person name="Powell M.J."/>
            <person name="Kuo A."/>
            <person name="Labutti K."/>
            <person name="Pangilinan J."/>
            <person name="Andreopoulos W."/>
            <person name="Tritt A."/>
            <person name="Riley R."/>
            <person name="Hundley H."/>
            <person name="Johnson J."/>
            <person name="Lipzen A."/>
            <person name="Barry K."/>
            <person name="Berbee M.L."/>
            <person name="Buchler N.E."/>
            <person name="Grigoriev I.V."/>
            <person name="Spatafora J.W."/>
            <person name="Stajich J.E."/>
            <person name="James T.Y."/>
        </authorList>
    </citation>
    <scope>NUCLEOTIDE SEQUENCE</scope>
    <source>
        <strain evidence="2">AG</strain>
    </source>
</reference>
<gene>
    <name evidence="2" type="ORF">K450DRAFT_241554</name>
</gene>
<dbReference type="AlphaFoldDB" id="A0AAD5EAY8"/>
<dbReference type="EMBL" id="MU620919">
    <property type="protein sequence ID" value="KAI8579560.1"/>
    <property type="molecule type" value="Genomic_DNA"/>
</dbReference>
<evidence type="ECO:0000256" key="1">
    <source>
        <dbReference type="SAM" id="SignalP"/>
    </source>
</evidence>
<sequence>MKFSLLALTALASVATADYYSVNFMPWGTTKAPTGAVTSTYVNPTLIDDAAGNSCAQGGLIVLDSKIDWIYYANCSGVAAHFGLVSGKSELEYVLNADKDVYPCLEVGSGSVPVSFTNYVCSKTFTASKKVTVPKLSTPSSATAEPSIATITLTSATPAPTCTSGYSGKRNGGGPTGACCTASDDCHQSCHNGICKTL</sequence>
<name>A0AAD5EAY8_UMBRA</name>
<dbReference type="GeneID" id="75914452"/>
<protein>
    <submittedName>
        <fullName evidence="2">Uncharacterized protein</fullName>
    </submittedName>
</protein>
<evidence type="ECO:0000313" key="2">
    <source>
        <dbReference type="EMBL" id="KAI8579560.1"/>
    </source>
</evidence>
<organism evidence="2 3">
    <name type="scientific">Umbelopsis ramanniana AG</name>
    <dbReference type="NCBI Taxonomy" id="1314678"/>
    <lineage>
        <taxon>Eukaryota</taxon>
        <taxon>Fungi</taxon>
        <taxon>Fungi incertae sedis</taxon>
        <taxon>Mucoromycota</taxon>
        <taxon>Mucoromycotina</taxon>
        <taxon>Umbelopsidomycetes</taxon>
        <taxon>Umbelopsidales</taxon>
        <taxon>Umbelopsidaceae</taxon>
        <taxon>Umbelopsis</taxon>
    </lineage>
</organism>
<reference evidence="2" key="2">
    <citation type="journal article" date="2022" name="Proc. Natl. Acad. Sci. U.S.A.">
        <title>Diploid-dominant life cycles characterize the early evolution of Fungi.</title>
        <authorList>
            <person name="Amses K.R."/>
            <person name="Simmons D.R."/>
            <person name="Longcore J.E."/>
            <person name="Mondo S.J."/>
            <person name="Seto K."/>
            <person name="Jeronimo G.H."/>
            <person name="Bonds A.E."/>
            <person name="Quandt C.A."/>
            <person name="Davis W.J."/>
            <person name="Chang Y."/>
            <person name="Federici B.A."/>
            <person name="Kuo A."/>
            <person name="LaButti K."/>
            <person name="Pangilinan J."/>
            <person name="Andreopoulos W."/>
            <person name="Tritt A."/>
            <person name="Riley R."/>
            <person name="Hundley H."/>
            <person name="Johnson J."/>
            <person name="Lipzen A."/>
            <person name="Barry K."/>
            <person name="Lang B.F."/>
            <person name="Cuomo C.A."/>
            <person name="Buchler N.E."/>
            <person name="Grigoriev I.V."/>
            <person name="Spatafora J.W."/>
            <person name="Stajich J.E."/>
            <person name="James T.Y."/>
        </authorList>
    </citation>
    <scope>NUCLEOTIDE SEQUENCE</scope>
    <source>
        <strain evidence="2">AG</strain>
    </source>
</reference>
<keyword evidence="3" id="KW-1185">Reference proteome</keyword>